<gene>
    <name evidence="2" type="ORF">CRI93_07120</name>
</gene>
<dbReference type="AlphaFoldDB" id="A0A2H3NM89"/>
<dbReference type="Gene3D" id="3.40.33.10">
    <property type="entry name" value="CAP"/>
    <property type="match status" value="1"/>
</dbReference>
<keyword evidence="3" id="KW-1185">Reference proteome</keyword>
<dbReference type="InterPro" id="IPR035940">
    <property type="entry name" value="CAP_sf"/>
</dbReference>
<name>A0A2H3NM89_9BACT</name>
<protein>
    <recommendedName>
        <fullName evidence="1">SCP domain-containing protein</fullName>
    </recommendedName>
</protein>
<dbReference type="Pfam" id="PF00188">
    <property type="entry name" value="CAP"/>
    <property type="match status" value="1"/>
</dbReference>
<feature type="domain" description="SCP" evidence="1">
    <location>
        <begin position="193"/>
        <end position="311"/>
    </location>
</feature>
<accession>A0A2H3NM89</accession>
<dbReference type="EMBL" id="PDEP01000005">
    <property type="protein sequence ID" value="PEN07748.1"/>
    <property type="molecule type" value="Genomic_DNA"/>
</dbReference>
<proteinExistence type="predicted"/>
<evidence type="ECO:0000313" key="3">
    <source>
        <dbReference type="Proteomes" id="UP000221024"/>
    </source>
</evidence>
<dbReference type="Proteomes" id="UP000221024">
    <property type="component" value="Unassembled WGS sequence"/>
</dbReference>
<sequence>MAEGGMVWEGDNVIVVQSDSTGSTGAMVDRVVRTLKVAEVSTEELNRTSGYLRTEPIRVNDTLNVRLNVVATDSGRVEIAGEMVDLRQSDFDDWTRVAWNETPRRGAGVWAFMTEVGQSIGSVAGYERDPRLMGSFECGGRRCAEDETCQGNVCQAPDQEAVASAEEPDRTPSRRTRVCVSGDEQALIESVRSYRTSENLPEVPLSGALTKVAQTHVRDLADEAPHEDSQCNLHSWSDEGSWSPCCYTDDHANASCMWEKPSELTDYTGTGYEIAYSGPPDAERIMEQWQASLGHDAVMANRGQWTNFTWRAMGVGVVDGFAVIWFGREEDPSEAPPLCSR</sequence>
<dbReference type="InterPro" id="IPR014044">
    <property type="entry name" value="CAP_dom"/>
</dbReference>
<organism evidence="2 3">
    <name type="scientific">Longimonas halophila</name>
    <dbReference type="NCBI Taxonomy" id="1469170"/>
    <lineage>
        <taxon>Bacteria</taxon>
        <taxon>Pseudomonadati</taxon>
        <taxon>Rhodothermota</taxon>
        <taxon>Rhodothermia</taxon>
        <taxon>Rhodothermales</taxon>
        <taxon>Salisaetaceae</taxon>
        <taxon>Longimonas</taxon>
    </lineage>
</organism>
<evidence type="ECO:0000259" key="1">
    <source>
        <dbReference type="Pfam" id="PF00188"/>
    </source>
</evidence>
<comment type="caution">
    <text evidence="2">The sequence shown here is derived from an EMBL/GenBank/DDBJ whole genome shotgun (WGS) entry which is preliminary data.</text>
</comment>
<reference evidence="2 3" key="1">
    <citation type="submission" date="2017-10" db="EMBL/GenBank/DDBJ databases">
        <title>Draft genome of Longimonas halophila.</title>
        <authorList>
            <person name="Goh K.M."/>
            <person name="Shamsir M.S."/>
            <person name="Lim S.W."/>
        </authorList>
    </citation>
    <scope>NUCLEOTIDE SEQUENCE [LARGE SCALE GENOMIC DNA]</scope>
    <source>
        <strain evidence="2 3">KCTC 42399</strain>
    </source>
</reference>
<evidence type="ECO:0000313" key="2">
    <source>
        <dbReference type="EMBL" id="PEN07748.1"/>
    </source>
</evidence>